<dbReference type="SUPFAM" id="SSF50118">
    <property type="entry name" value="Cell growth inhibitor/plasmid maintenance toxic component"/>
    <property type="match status" value="1"/>
</dbReference>
<dbReference type="Pfam" id="PF02452">
    <property type="entry name" value="PemK_toxin"/>
    <property type="match status" value="1"/>
</dbReference>
<name>A0A1X7GA35_9SPHN</name>
<reference evidence="2" key="1">
    <citation type="submission" date="2017-04" db="EMBL/GenBank/DDBJ databases">
        <authorList>
            <person name="Varghese N."/>
            <person name="Submissions S."/>
        </authorList>
    </citation>
    <scope>NUCLEOTIDE SEQUENCE [LARGE SCALE GENOMIC DNA]</scope>
    <source>
        <strain evidence="2">Dd16</strain>
    </source>
</reference>
<dbReference type="InterPro" id="IPR003477">
    <property type="entry name" value="PemK-like"/>
</dbReference>
<dbReference type="STRING" id="941907.SAMN06295910_1419"/>
<dbReference type="EMBL" id="LT840185">
    <property type="protein sequence ID" value="SMF66611.1"/>
    <property type="molecule type" value="Genomic_DNA"/>
</dbReference>
<dbReference type="Gene3D" id="2.30.30.110">
    <property type="match status" value="1"/>
</dbReference>
<sequence length="101" mass="11275">MPFPFVERPRLRPRPVLLVTDALPGTDDVAWALMITTAENAGWPDDVSLIERHREFGLPVPCVIRTAKIATVQVSDVPHIGRLSDDLLDAVRVKLQRLLSL</sequence>
<gene>
    <name evidence="1" type="ORF">SAMN06295910_1419</name>
</gene>
<evidence type="ECO:0000313" key="1">
    <source>
        <dbReference type="EMBL" id="SMF66611.1"/>
    </source>
</evidence>
<dbReference type="Proteomes" id="UP000192934">
    <property type="component" value="Chromosome I"/>
</dbReference>
<dbReference type="AlphaFoldDB" id="A0A1X7GA35"/>
<proteinExistence type="predicted"/>
<dbReference type="GO" id="GO:0003677">
    <property type="term" value="F:DNA binding"/>
    <property type="evidence" value="ECO:0007669"/>
    <property type="project" value="InterPro"/>
</dbReference>
<keyword evidence="2" id="KW-1185">Reference proteome</keyword>
<evidence type="ECO:0000313" key="2">
    <source>
        <dbReference type="Proteomes" id="UP000192934"/>
    </source>
</evidence>
<dbReference type="InterPro" id="IPR011067">
    <property type="entry name" value="Plasmid_toxin/cell-grow_inhib"/>
</dbReference>
<organism evidence="1 2">
    <name type="scientific">Allosphingosinicella indica</name>
    <dbReference type="NCBI Taxonomy" id="941907"/>
    <lineage>
        <taxon>Bacteria</taxon>
        <taxon>Pseudomonadati</taxon>
        <taxon>Pseudomonadota</taxon>
        <taxon>Alphaproteobacteria</taxon>
        <taxon>Sphingomonadales</taxon>
        <taxon>Sphingomonadaceae</taxon>
        <taxon>Allosphingosinicella</taxon>
    </lineage>
</organism>
<protein>
    <submittedName>
        <fullName evidence="1">mRNA interferase MazF</fullName>
    </submittedName>
</protein>
<accession>A0A1X7GA35</accession>